<dbReference type="InterPro" id="IPR000719">
    <property type="entry name" value="Prot_kinase_dom"/>
</dbReference>
<dbReference type="CDD" id="cd00180">
    <property type="entry name" value="PKc"/>
    <property type="match status" value="1"/>
</dbReference>
<evidence type="ECO:0000313" key="4">
    <source>
        <dbReference type="Proteomes" id="UP001244207"/>
    </source>
</evidence>
<dbReference type="Gene3D" id="1.10.510.10">
    <property type="entry name" value="Transferase(Phosphotransferase) domain 1"/>
    <property type="match status" value="1"/>
</dbReference>
<reference evidence="3" key="1">
    <citation type="submission" date="2021-12" db="EMBL/GenBank/DDBJ databases">
        <title>Comparative genomics, transcriptomics and evolutionary studies reveal genomic signatures of adaptation to plant cell wall in hemibiotrophic fungi.</title>
        <authorList>
            <consortium name="DOE Joint Genome Institute"/>
            <person name="Baroncelli R."/>
            <person name="Diaz J.F."/>
            <person name="Benocci T."/>
            <person name="Peng M."/>
            <person name="Battaglia E."/>
            <person name="Haridas S."/>
            <person name="Andreopoulos W."/>
            <person name="Labutti K."/>
            <person name="Pangilinan J."/>
            <person name="Floch G.L."/>
            <person name="Makela M.R."/>
            <person name="Henrissat B."/>
            <person name="Grigoriev I.V."/>
            <person name="Crouch J.A."/>
            <person name="De Vries R.P."/>
            <person name="Sukno S.A."/>
            <person name="Thon M.R."/>
        </authorList>
    </citation>
    <scope>NUCLEOTIDE SEQUENCE</scope>
    <source>
        <strain evidence="3">CBS 112980</strain>
    </source>
</reference>
<keyword evidence="3" id="KW-0418">Kinase</keyword>
<dbReference type="AlphaFoldDB" id="A0AAD8XIU0"/>
<dbReference type="SMART" id="SM00220">
    <property type="entry name" value="S_TKc"/>
    <property type="match status" value="1"/>
</dbReference>
<accession>A0AAD8XIU0</accession>
<dbReference type="GO" id="GO:0004674">
    <property type="term" value="F:protein serine/threonine kinase activity"/>
    <property type="evidence" value="ECO:0007669"/>
    <property type="project" value="TreeGrafter"/>
</dbReference>
<dbReference type="Proteomes" id="UP001244207">
    <property type="component" value="Unassembled WGS sequence"/>
</dbReference>
<proteinExistence type="predicted"/>
<dbReference type="SUPFAM" id="SSF56112">
    <property type="entry name" value="Protein kinase-like (PK-like)"/>
    <property type="match status" value="1"/>
</dbReference>
<comment type="caution">
    <text evidence="3">The sequence shown here is derived from an EMBL/GenBank/DDBJ whole genome shotgun (WGS) entry which is preliminary data.</text>
</comment>
<dbReference type="GO" id="GO:0005524">
    <property type="term" value="F:ATP binding"/>
    <property type="evidence" value="ECO:0007669"/>
    <property type="project" value="InterPro"/>
</dbReference>
<keyword evidence="3" id="KW-0808">Transferase</keyword>
<feature type="region of interest" description="Disordered" evidence="1">
    <location>
        <begin position="17"/>
        <end position="36"/>
    </location>
</feature>
<gene>
    <name evidence="3" type="ORF">BDZ83DRAFT_609869</name>
</gene>
<dbReference type="EMBL" id="JAHMHS010000018">
    <property type="protein sequence ID" value="KAK1728311.1"/>
    <property type="molecule type" value="Genomic_DNA"/>
</dbReference>
<protein>
    <submittedName>
        <fullName evidence="3">Kinase-like domain-containing protein</fullName>
    </submittedName>
</protein>
<organism evidence="3 4">
    <name type="scientific">Glomerella acutata</name>
    <name type="common">Colletotrichum acutatum</name>
    <dbReference type="NCBI Taxonomy" id="27357"/>
    <lineage>
        <taxon>Eukaryota</taxon>
        <taxon>Fungi</taxon>
        <taxon>Dikarya</taxon>
        <taxon>Ascomycota</taxon>
        <taxon>Pezizomycotina</taxon>
        <taxon>Sordariomycetes</taxon>
        <taxon>Hypocreomycetidae</taxon>
        <taxon>Glomerellales</taxon>
        <taxon>Glomerellaceae</taxon>
        <taxon>Colletotrichum</taxon>
        <taxon>Colletotrichum acutatum species complex</taxon>
    </lineage>
</organism>
<feature type="domain" description="Protein kinase" evidence="2">
    <location>
        <begin position="349"/>
        <end position="685"/>
    </location>
</feature>
<evidence type="ECO:0000313" key="3">
    <source>
        <dbReference type="EMBL" id="KAK1728311.1"/>
    </source>
</evidence>
<dbReference type="GeneID" id="85391457"/>
<dbReference type="PROSITE" id="PS50011">
    <property type="entry name" value="PROTEIN_KINASE_DOM"/>
    <property type="match status" value="1"/>
</dbReference>
<dbReference type="PANTHER" id="PTHR24359">
    <property type="entry name" value="SERINE/THREONINE-PROTEIN KINASE SBK1"/>
    <property type="match status" value="1"/>
</dbReference>
<name>A0AAD8XIU0_GLOAC</name>
<sequence>MLASRVNDIHECDRTGTEVLSSITPPAPARQRRQSTSEMSAMYFNHERGIADYAACNPCSTSSAIRNAQSPLGSSTAHDVSCCEPSRIATGVPVAWQGGFTGGAAIGSFDYDKAQASIPFQSGPGCSEPGETDAVVSVRDLGFSAAPCLTHQSNGHRPSQSDIFKHTVCTGQFLKHGQSAVDIEDEIRYKIENNLRLSEMDQEEYLPVDSFENIFNIETMMCLIKAIYDTATDECFIQKADQIWGGAAGSRRRIVATLVLMKQTSRVEEFIQEGIFDHHLPLCREIKSRKEFKTFVGDGRINMTLFENWERVHIDLFYFYQKAIFVPFLSMGSKDICSYVFNRNIRLPWDKFEQKVSGGNGTIHRLQIHQSHHDYRGNNVSESPPCFAVKEINGANHESYRKELRALEQSCAKAQKAKHLIKLLLTFQHGNKLYLVFEWADGNLEEFWKKKQVHASPSSTKWIAQQCRGIANAIKRIHGLSTWQKDERSSSSNSEEPFVKDWGRHGDIKPTNILWFSTHGEDRDHLVVADLGLTRYHSRLTKSRVMRVDGYTGTYRAPEIDLGLPISSKYDIWSLGCVFLEFCIWYLLGYEDVENFQRDRNLNRGSDDTDDIDEPDHSYFVISCMPQGGKRAELHPAVQKWVGILRASALCTDFINSMLDLIMERMLVIDRKERYSIDFISSELLHIENALPETSCGRAPFPGATDKSYQSSDPESIKNHLQVPGSPANLVRFAEGDSTIPESIMSSVYRRNRALSVASSDADLLENPWNNRSTAATSVLDEEPDDHKWRPIETTF</sequence>
<keyword evidence="4" id="KW-1185">Reference proteome</keyword>
<dbReference type="RefSeq" id="XP_060368366.1">
    <property type="nucleotide sequence ID" value="XM_060507558.1"/>
</dbReference>
<dbReference type="InterPro" id="IPR011009">
    <property type="entry name" value="Kinase-like_dom_sf"/>
</dbReference>
<dbReference type="Pfam" id="PF00069">
    <property type="entry name" value="Pkinase"/>
    <property type="match status" value="1"/>
</dbReference>
<dbReference type="PANTHER" id="PTHR24359:SF37">
    <property type="entry name" value="PROTEIN KINASE DOMAIN-CONTAINING PROTEIN"/>
    <property type="match status" value="1"/>
</dbReference>
<evidence type="ECO:0000259" key="2">
    <source>
        <dbReference type="PROSITE" id="PS50011"/>
    </source>
</evidence>
<evidence type="ECO:0000256" key="1">
    <source>
        <dbReference type="SAM" id="MobiDB-lite"/>
    </source>
</evidence>